<name>A0A166WAZ1_9AGAM</name>
<accession>A0A166WAZ1</accession>
<gene>
    <name evidence="1" type="ORF">FIBSPDRAFT_881737</name>
</gene>
<evidence type="ECO:0000313" key="2">
    <source>
        <dbReference type="Proteomes" id="UP000076532"/>
    </source>
</evidence>
<keyword evidence="2" id="KW-1185">Reference proteome</keyword>
<organism evidence="1 2">
    <name type="scientific">Athelia psychrophila</name>
    <dbReference type="NCBI Taxonomy" id="1759441"/>
    <lineage>
        <taxon>Eukaryota</taxon>
        <taxon>Fungi</taxon>
        <taxon>Dikarya</taxon>
        <taxon>Basidiomycota</taxon>
        <taxon>Agaricomycotina</taxon>
        <taxon>Agaricomycetes</taxon>
        <taxon>Agaricomycetidae</taxon>
        <taxon>Atheliales</taxon>
        <taxon>Atheliaceae</taxon>
        <taxon>Athelia</taxon>
    </lineage>
</organism>
<reference evidence="1 2" key="1">
    <citation type="journal article" date="2016" name="Mol. Biol. Evol.">
        <title>Comparative Genomics of Early-Diverging Mushroom-Forming Fungi Provides Insights into the Origins of Lignocellulose Decay Capabilities.</title>
        <authorList>
            <person name="Nagy L.G."/>
            <person name="Riley R."/>
            <person name="Tritt A."/>
            <person name="Adam C."/>
            <person name="Daum C."/>
            <person name="Floudas D."/>
            <person name="Sun H."/>
            <person name="Yadav J.S."/>
            <person name="Pangilinan J."/>
            <person name="Larsson K.H."/>
            <person name="Matsuura K."/>
            <person name="Barry K."/>
            <person name="Labutti K."/>
            <person name="Kuo R."/>
            <person name="Ohm R.A."/>
            <person name="Bhattacharya S.S."/>
            <person name="Shirouzu T."/>
            <person name="Yoshinaga Y."/>
            <person name="Martin F.M."/>
            <person name="Grigoriev I.V."/>
            <person name="Hibbett D.S."/>
        </authorList>
    </citation>
    <scope>NUCLEOTIDE SEQUENCE [LARGE SCALE GENOMIC DNA]</scope>
    <source>
        <strain evidence="1 2">CBS 109695</strain>
    </source>
</reference>
<protein>
    <submittedName>
        <fullName evidence="1">Uncharacterized protein</fullName>
    </submittedName>
</protein>
<evidence type="ECO:0000313" key="1">
    <source>
        <dbReference type="EMBL" id="KZP33571.1"/>
    </source>
</evidence>
<dbReference type="EMBL" id="KV417482">
    <property type="protein sequence ID" value="KZP33571.1"/>
    <property type="molecule type" value="Genomic_DNA"/>
</dbReference>
<dbReference type="OrthoDB" id="10007757at2759"/>
<sequence length="153" mass="17519">MAFLLGFIIGNGRPNTAAGITSLVALQETGHYFEAQWGSSFNNIGIDGLCGVVLQGFSNPRKRCRIFNINILCRRRGTAFDCFDQKVHQGGHVHDEGALPLWIYLHQVQPHGDCRFLTKEMVSYMQIPHFHYVEGKQVYWYWCYEAEHNLAVK</sequence>
<dbReference type="AlphaFoldDB" id="A0A166WAZ1"/>
<dbReference type="Proteomes" id="UP000076532">
    <property type="component" value="Unassembled WGS sequence"/>
</dbReference>
<proteinExistence type="predicted"/>